<evidence type="ECO:0008006" key="3">
    <source>
        <dbReference type="Google" id="ProtNLM"/>
    </source>
</evidence>
<keyword evidence="2" id="KW-1185">Reference proteome</keyword>
<dbReference type="PROSITE" id="PS51257">
    <property type="entry name" value="PROKAR_LIPOPROTEIN"/>
    <property type="match status" value="1"/>
</dbReference>
<proteinExistence type="predicted"/>
<gene>
    <name evidence="1" type="ORF">JI744_13620</name>
</gene>
<evidence type="ECO:0000313" key="1">
    <source>
        <dbReference type="EMBL" id="MBL4929148.1"/>
    </source>
</evidence>
<dbReference type="Gene3D" id="3.30.10.10">
    <property type="entry name" value="Trypsin Inhibitor V, subunit A"/>
    <property type="match status" value="1"/>
</dbReference>
<evidence type="ECO:0000313" key="2">
    <source>
        <dbReference type="Proteomes" id="UP000619033"/>
    </source>
</evidence>
<reference evidence="1" key="1">
    <citation type="submission" date="2021-01" db="EMBL/GenBank/DDBJ databases">
        <title>Genome seq and assembly of Tabrizicola sp. KVB23.</title>
        <authorList>
            <person name="Chhetri G."/>
        </authorList>
    </citation>
    <scope>NUCLEOTIDE SEQUENCE</scope>
    <source>
        <strain evidence="1">KVB23</strain>
    </source>
</reference>
<dbReference type="PANTHER" id="PTHR39600">
    <property type="entry name" value="PEPTIDASE INHIBITOR I78 FAMILY PROTEIN"/>
    <property type="match status" value="1"/>
</dbReference>
<dbReference type="PANTHER" id="PTHR39600:SF1">
    <property type="entry name" value="PEPTIDASE INHIBITOR I78 FAMILY PROTEIN"/>
    <property type="match status" value="1"/>
</dbReference>
<dbReference type="AlphaFoldDB" id="A0A8J7MRV1"/>
<dbReference type="Pfam" id="PF11720">
    <property type="entry name" value="Inhibitor_I78"/>
    <property type="match status" value="1"/>
</dbReference>
<name>A0A8J7MRV1_9RHOB</name>
<protein>
    <recommendedName>
        <fullName evidence="3">Peptidase inhibitor I78 family protein</fullName>
    </recommendedName>
</protein>
<dbReference type="EMBL" id="JAESVP010000006">
    <property type="protein sequence ID" value="MBL4929148.1"/>
    <property type="molecule type" value="Genomic_DNA"/>
</dbReference>
<sequence length="88" mass="9477">MRRFTVLLLLPVLAACVTEPPPLPPQDSCGAAALQGLVGQPATALQVMRFAHTVRVIEPGMMVTQDYVADRLNIHIDKQGLISRVVCG</sequence>
<accession>A0A8J7MRV1</accession>
<dbReference type="RefSeq" id="WP_202661681.1">
    <property type="nucleotide sequence ID" value="NZ_JAESVP010000006.1"/>
</dbReference>
<dbReference type="InterPro" id="IPR021719">
    <property type="entry name" value="Prot_inh_I78"/>
</dbReference>
<organism evidence="1 2">
    <name type="scientific">Fuscibacter oryzae</name>
    <dbReference type="NCBI Taxonomy" id="2803939"/>
    <lineage>
        <taxon>Bacteria</taxon>
        <taxon>Pseudomonadati</taxon>
        <taxon>Pseudomonadota</taxon>
        <taxon>Alphaproteobacteria</taxon>
        <taxon>Rhodobacterales</taxon>
        <taxon>Paracoccaceae</taxon>
        <taxon>Fuscibacter</taxon>
    </lineage>
</organism>
<comment type="caution">
    <text evidence="1">The sequence shown here is derived from an EMBL/GenBank/DDBJ whole genome shotgun (WGS) entry which is preliminary data.</text>
</comment>
<dbReference type="Proteomes" id="UP000619033">
    <property type="component" value="Unassembled WGS sequence"/>
</dbReference>